<keyword evidence="2" id="KW-1185">Reference proteome</keyword>
<comment type="caution">
    <text evidence="1">The sequence shown here is derived from an EMBL/GenBank/DDBJ whole genome shotgun (WGS) entry which is preliminary data.</text>
</comment>
<gene>
    <name evidence="1" type="ORF">F1735_24115</name>
</gene>
<dbReference type="Proteomes" id="UP000610594">
    <property type="component" value="Unassembled WGS sequence"/>
</dbReference>
<name>A0ABX0MRH8_9BURK</name>
<proteinExistence type="predicted"/>
<organism evidence="1 2">
    <name type="scientific">Massilia genomosp. 1</name>
    <dbReference type="NCBI Taxonomy" id="2609280"/>
    <lineage>
        <taxon>Bacteria</taxon>
        <taxon>Pseudomonadati</taxon>
        <taxon>Pseudomonadota</taxon>
        <taxon>Betaproteobacteria</taxon>
        <taxon>Burkholderiales</taxon>
        <taxon>Oxalobacteraceae</taxon>
        <taxon>Telluria group</taxon>
        <taxon>Massilia</taxon>
    </lineage>
</organism>
<protein>
    <submittedName>
        <fullName evidence="1">Uncharacterized protein</fullName>
    </submittedName>
</protein>
<dbReference type="RefSeq" id="WP_167239300.1">
    <property type="nucleotide sequence ID" value="NZ_WHJF01000080.1"/>
</dbReference>
<evidence type="ECO:0000313" key="1">
    <source>
        <dbReference type="EMBL" id="NHZ65348.1"/>
    </source>
</evidence>
<dbReference type="EMBL" id="WHJF01000080">
    <property type="protein sequence ID" value="NHZ65348.1"/>
    <property type="molecule type" value="Genomic_DNA"/>
</dbReference>
<reference evidence="1 2" key="1">
    <citation type="submission" date="2019-10" db="EMBL/GenBank/DDBJ databases">
        <title>Taxonomy of Antarctic Massilia spp.: description of Massilia rubra sp. nov., Massilia aquatica sp. nov., Massilia mucilaginosa sp. nov., Massilia frigida sp. nov. isolated from streams, lakes and regoliths.</title>
        <authorList>
            <person name="Holochova P."/>
            <person name="Sedlacek I."/>
            <person name="Kralova S."/>
            <person name="Maslanova I."/>
            <person name="Busse H.-J."/>
            <person name="Stankova E."/>
            <person name="Vrbovska V."/>
            <person name="Kovarovic V."/>
            <person name="Bartak M."/>
            <person name="Svec P."/>
            <person name="Pantucek R."/>
        </authorList>
    </citation>
    <scope>NUCLEOTIDE SEQUENCE [LARGE SCALE GENOMIC DNA]</scope>
    <source>
        <strain evidence="1 2">CCM 8694</strain>
    </source>
</reference>
<sequence>MICDSVWTTSHAIVDATVADARWLRMAVTHLEYTRAFEGVAASRVSRPSPPGLTPGKAFIHRPLLLARRKVSGAMGVTIMVDATGKVEIVSLPASRYGRFALSVAQTDRLTSAE</sequence>
<evidence type="ECO:0000313" key="2">
    <source>
        <dbReference type="Proteomes" id="UP000610594"/>
    </source>
</evidence>
<accession>A0ABX0MRH8</accession>